<evidence type="ECO:0000313" key="1">
    <source>
        <dbReference type="EMBL" id="KKT36559.1"/>
    </source>
</evidence>
<gene>
    <name evidence="1" type="ORF">UW25_C0005G0041</name>
</gene>
<sequence length="85" mass="9585">MKSNFLLETVVAEKLYEELFPALPDVSSRRKADTAQVVINTLARMSIRDLADFNNAMVDYISLPKQSKEAVLQRLCVKITELKVG</sequence>
<evidence type="ECO:0000313" key="2">
    <source>
        <dbReference type="Proteomes" id="UP000033815"/>
    </source>
</evidence>
<dbReference type="AlphaFoldDB" id="A0A837I778"/>
<accession>A0A837I778</accession>
<dbReference type="EMBL" id="LCHP01000005">
    <property type="protein sequence ID" value="KKT36559.1"/>
    <property type="molecule type" value="Genomic_DNA"/>
</dbReference>
<dbReference type="Proteomes" id="UP000033815">
    <property type="component" value="Unassembled WGS sequence"/>
</dbReference>
<protein>
    <submittedName>
        <fullName evidence="1">Uncharacterized protein</fullName>
    </submittedName>
</protein>
<organism evidence="1 2">
    <name type="scientific">Candidatus Nomurabacteria bacterium GW2011_GWB1_44_12</name>
    <dbReference type="NCBI Taxonomy" id="1618748"/>
    <lineage>
        <taxon>Bacteria</taxon>
        <taxon>Candidatus Nomuraibacteriota</taxon>
    </lineage>
</organism>
<comment type="caution">
    <text evidence="1">The sequence shown here is derived from an EMBL/GenBank/DDBJ whole genome shotgun (WGS) entry which is preliminary data.</text>
</comment>
<name>A0A837I778_9BACT</name>
<proteinExistence type="predicted"/>
<reference evidence="1 2" key="1">
    <citation type="journal article" date="2015" name="Nature">
        <title>rRNA introns, odd ribosomes, and small enigmatic genomes across a large radiation of phyla.</title>
        <authorList>
            <person name="Brown C.T."/>
            <person name="Hug L.A."/>
            <person name="Thomas B.C."/>
            <person name="Sharon I."/>
            <person name="Castelle C.J."/>
            <person name="Singh A."/>
            <person name="Wilkins M.J."/>
            <person name="Williams K.H."/>
            <person name="Banfield J.F."/>
        </authorList>
    </citation>
    <scope>NUCLEOTIDE SEQUENCE [LARGE SCALE GENOMIC DNA]</scope>
</reference>